<reference evidence="1 2" key="1">
    <citation type="submission" date="2024-09" db="EMBL/GenBank/DDBJ databases">
        <authorList>
            <person name="Sun Q."/>
            <person name="Mori K."/>
        </authorList>
    </citation>
    <scope>NUCLEOTIDE SEQUENCE [LARGE SCALE GENOMIC DNA]</scope>
    <source>
        <strain evidence="1 2">TBRC 3947</strain>
    </source>
</reference>
<gene>
    <name evidence="1" type="ORF">ACFFIA_34925</name>
</gene>
<evidence type="ECO:0000313" key="2">
    <source>
        <dbReference type="Proteomes" id="UP001589867"/>
    </source>
</evidence>
<evidence type="ECO:0008006" key="3">
    <source>
        <dbReference type="Google" id="ProtNLM"/>
    </source>
</evidence>
<keyword evidence="2" id="KW-1185">Reference proteome</keyword>
<proteinExistence type="predicted"/>
<evidence type="ECO:0000313" key="1">
    <source>
        <dbReference type="EMBL" id="MFC0532826.1"/>
    </source>
</evidence>
<sequence>MRRINPSFSDDEYTEVLTAARRAGLTPTGYCAEAALVAARNQHTVTTPAATEHEALAELQAELFDARTAVNRVGGNLNQAVAALNSVGKAPAWLHSAVATCVRTVQALDEVVSAVHRRLR</sequence>
<comment type="caution">
    <text evidence="1">The sequence shown here is derived from an EMBL/GenBank/DDBJ whole genome shotgun (WGS) entry which is preliminary data.</text>
</comment>
<name>A0ABV6MDK8_9ACTN</name>
<organism evidence="1 2">
    <name type="scientific">Phytohabitans kaempferiae</name>
    <dbReference type="NCBI Taxonomy" id="1620943"/>
    <lineage>
        <taxon>Bacteria</taxon>
        <taxon>Bacillati</taxon>
        <taxon>Actinomycetota</taxon>
        <taxon>Actinomycetes</taxon>
        <taxon>Micromonosporales</taxon>
        <taxon>Micromonosporaceae</taxon>
    </lineage>
</organism>
<accession>A0ABV6MDK8</accession>
<protein>
    <recommendedName>
        <fullName evidence="3">Bacterial mobilisation domain-containing protein</fullName>
    </recommendedName>
</protein>
<dbReference type="EMBL" id="JBHLUH010000077">
    <property type="protein sequence ID" value="MFC0532826.1"/>
    <property type="molecule type" value="Genomic_DNA"/>
</dbReference>
<dbReference type="RefSeq" id="WP_377259629.1">
    <property type="nucleotide sequence ID" value="NZ_JBHLUH010000077.1"/>
</dbReference>
<dbReference type="Proteomes" id="UP001589867">
    <property type="component" value="Unassembled WGS sequence"/>
</dbReference>